<proteinExistence type="predicted"/>
<organism evidence="1 2">
    <name type="scientific">Pseudomonas cerasi</name>
    <dbReference type="NCBI Taxonomy" id="1583341"/>
    <lineage>
        <taxon>Bacteria</taxon>
        <taxon>Pseudomonadati</taxon>
        <taxon>Pseudomonadota</taxon>
        <taxon>Gammaproteobacteria</taxon>
        <taxon>Pseudomonadales</taxon>
        <taxon>Pseudomonadaceae</taxon>
        <taxon>Pseudomonas</taxon>
    </lineage>
</organism>
<sequence>MARDLKSVQKRLEWDTLTICHFANSHTLTLLTKQGTWLAELQFSSRLEIAYQP</sequence>
<dbReference type="Proteomes" id="UP000239025">
    <property type="component" value="Chromosome 1"/>
</dbReference>
<keyword evidence="2" id="KW-1185">Reference proteome</keyword>
<evidence type="ECO:0000313" key="2">
    <source>
        <dbReference type="Proteomes" id="UP000239025"/>
    </source>
</evidence>
<protein>
    <submittedName>
        <fullName evidence="1">Uncharacterized protein</fullName>
    </submittedName>
</protein>
<dbReference type="AlphaFoldDB" id="A0A193SUT7"/>
<evidence type="ECO:0000313" key="1">
    <source>
        <dbReference type="EMBL" id="SOS21673.1"/>
    </source>
</evidence>
<gene>
    <name evidence="1" type="ORF">PL963_03583</name>
</gene>
<dbReference type="EMBL" id="LT963395">
    <property type="protein sequence ID" value="SOS21673.1"/>
    <property type="molecule type" value="Genomic_DNA"/>
</dbReference>
<name>A0A193SUT7_9PSED</name>
<accession>A0A193SUT7</accession>
<reference evidence="2" key="1">
    <citation type="submission" date="2017-11" db="EMBL/GenBank/DDBJ databases">
        <authorList>
            <person name="Blom J."/>
        </authorList>
    </citation>
    <scope>NUCLEOTIDE SEQUENCE [LARGE SCALE GENOMIC DNA]</scope>
</reference>